<name>F4PM74_CACFS</name>
<protein>
    <recommendedName>
        <fullName evidence="3">Fungal lipase-type domain-containing protein</fullName>
    </recommendedName>
</protein>
<dbReference type="PANTHER" id="PTHR45856:SF11">
    <property type="entry name" value="FUNGAL LIPASE-LIKE DOMAIN-CONTAINING PROTEIN"/>
    <property type="match status" value="1"/>
</dbReference>
<proteinExistence type="predicted"/>
<evidence type="ECO:0000256" key="1">
    <source>
        <dbReference type="SAM" id="MobiDB-lite"/>
    </source>
</evidence>
<keyword evidence="5" id="KW-1185">Reference proteome</keyword>
<feature type="region of interest" description="Disordered" evidence="1">
    <location>
        <begin position="350"/>
        <end position="373"/>
    </location>
</feature>
<dbReference type="InterPro" id="IPR029058">
    <property type="entry name" value="AB_hydrolase_fold"/>
</dbReference>
<reference evidence="5" key="1">
    <citation type="journal article" date="2011" name="Genome Res.">
        <title>Phylogeny-wide analysis of social amoeba genomes highlights ancient origins for complex intercellular communication.</title>
        <authorList>
            <person name="Heidel A.J."/>
            <person name="Lawal H.M."/>
            <person name="Felder M."/>
            <person name="Schilde C."/>
            <person name="Helps N.R."/>
            <person name="Tunggal B."/>
            <person name="Rivero F."/>
            <person name="John U."/>
            <person name="Schleicher M."/>
            <person name="Eichinger L."/>
            <person name="Platzer M."/>
            <person name="Noegel A.A."/>
            <person name="Schaap P."/>
            <person name="Gloeckner G."/>
        </authorList>
    </citation>
    <scope>NUCLEOTIDE SEQUENCE [LARGE SCALE GENOMIC DNA]</scope>
    <source>
        <strain evidence="5">SH3</strain>
    </source>
</reference>
<dbReference type="Pfam" id="PF01764">
    <property type="entry name" value="Lipase_3"/>
    <property type="match status" value="1"/>
</dbReference>
<dbReference type="SUPFAM" id="SSF53474">
    <property type="entry name" value="alpha/beta-Hydrolases"/>
    <property type="match status" value="1"/>
</dbReference>
<dbReference type="EMBL" id="GL883008">
    <property type="protein sequence ID" value="EGG23574.1"/>
    <property type="molecule type" value="Genomic_DNA"/>
</dbReference>
<gene>
    <name evidence="4" type="ORF">DFA_05707</name>
</gene>
<dbReference type="GeneID" id="14875303"/>
<evidence type="ECO:0000313" key="4">
    <source>
        <dbReference type="EMBL" id="EGG23574.1"/>
    </source>
</evidence>
<dbReference type="InterPro" id="IPR051218">
    <property type="entry name" value="Sec_MonoDiacylglyc_Lipase"/>
</dbReference>
<sequence length="406" mass="45433">MLYRLLLVICCCILVQLLGLSTSESLPLCPPADADHIPTCPPSTQTNTANIDWELVNNSIIMCYSSYCCWSSLYPWTCPDSICGGNPFFETLEVKEVVSPADPTGFSFKGGLQYFVANQTDTGTFYLVFRGSDDKVNWLTDLASLIPEHYPSSNDPEKVGLGFKDAWLDVKQHVVASLRDSGCVERSSCNLVILGHSLGGAIATLAAYDFAYEIGTQNFWDINVMTFGSPRVGNCAFQSKYENAGINSLRFVNYNDTIPHYPYSYPHFGLEYVHVNEEVWMDNPESPWQNVTCPTTEDPNCSRSVNICSLVYNVEHINETLWEHRRYMGYDLETFCDAWVPVIDQCPPNPQNYTSTPTVTETPTPTPSATPNVTVTPSPTPNPFQFPIISQNITSNWLTYINVWTC</sequence>
<dbReference type="CDD" id="cd00519">
    <property type="entry name" value="Lipase_3"/>
    <property type="match status" value="1"/>
</dbReference>
<dbReference type="RefSeq" id="XP_004361425.1">
    <property type="nucleotide sequence ID" value="XM_004361368.1"/>
</dbReference>
<dbReference type="InterPro" id="IPR002921">
    <property type="entry name" value="Fungal_lipase-type"/>
</dbReference>
<dbReference type="OMA" id="NTANIDW"/>
<organism evidence="4 5">
    <name type="scientific">Cavenderia fasciculata</name>
    <name type="common">Slime mold</name>
    <name type="synonym">Dictyostelium fasciculatum</name>
    <dbReference type="NCBI Taxonomy" id="261658"/>
    <lineage>
        <taxon>Eukaryota</taxon>
        <taxon>Amoebozoa</taxon>
        <taxon>Evosea</taxon>
        <taxon>Eumycetozoa</taxon>
        <taxon>Dictyostelia</taxon>
        <taxon>Acytosteliales</taxon>
        <taxon>Cavenderiaceae</taxon>
        <taxon>Cavenderia</taxon>
    </lineage>
</organism>
<dbReference type="AlphaFoldDB" id="F4PM74"/>
<dbReference type="Gene3D" id="3.40.50.1820">
    <property type="entry name" value="alpha/beta hydrolase"/>
    <property type="match status" value="1"/>
</dbReference>
<feature type="domain" description="Fungal lipase-type" evidence="3">
    <location>
        <begin position="126"/>
        <end position="263"/>
    </location>
</feature>
<keyword evidence="2" id="KW-0732">Signal</keyword>
<accession>F4PM74</accession>
<evidence type="ECO:0000256" key="2">
    <source>
        <dbReference type="SAM" id="SignalP"/>
    </source>
</evidence>
<dbReference type="OrthoDB" id="345705at2759"/>
<evidence type="ECO:0000259" key="3">
    <source>
        <dbReference type="Pfam" id="PF01764"/>
    </source>
</evidence>
<dbReference type="KEGG" id="dfa:DFA_05707"/>
<dbReference type="PANTHER" id="PTHR45856">
    <property type="entry name" value="ALPHA/BETA-HYDROLASES SUPERFAMILY PROTEIN"/>
    <property type="match status" value="1"/>
</dbReference>
<feature type="chain" id="PRO_5003315445" description="Fungal lipase-type domain-containing protein" evidence="2">
    <location>
        <begin position="24"/>
        <end position="406"/>
    </location>
</feature>
<dbReference type="Proteomes" id="UP000007797">
    <property type="component" value="Unassembled WGS sequence"/>
</dbReference>
<feature type="signal peptide" evidence="2">
    <location>
        <begin position="1"/>
        <end position="23"/>
    </location>
</feature>
<evidence type="ECO:0000313" key="5">
    <source>
        <dbReference type="Proteomes" id="UP000007797"/>
    </source>
</evidence>
<feature type="compositionally biased region" description="Low complexity" evidence="1">
    <location>
        <begin position="354"/>
        <end position="373"/>
    </location>
</feature>
<dbReference type="GO" id="GO:0006629">
    <property type="term" value="P:lipid metabolic process"/>
    <property type="evidence" value="ECO:0007669"/>
    <property type="project" value="InterPro"/>
</dbReference>